<gene>
    <name evidence="2" type="ORF">SAMN05421734_105180</name>
</gene>
<dbReference type="SUPFAM" id="SSF159121">
    <property type="entry name" value="BC4932-like"/>
    <property type="match status" value="1"/>
</dbReference>
<proteinExistence type="predicted"/>
<dbReference type="InterPro" id="IPR036166">
    <property type="entry name" value="YxeA-like_sf"/>
</dbReference>
<dbReference type="Pfam" id="PF06486">
    <property type="entry name" value="DUF1093"/>
    <property type="match status" value="1"/>
</dbReference>
<keyword evidence="1" id="KW-0812">Transmembrane</keyword>
<accession>A0A1G6JYP0</accession>
<evidence type="ECO:0000313" key="3">
    <source>
        <dbReference type="Proteomes" id="UP000242949"/>
    </source>
</evidence>
<dbReference type="NCBIfam" id="TIGR01655">
    <property type="entry name" value="yxeA_fam"/>
    <property type="match status" value="1"/>
</dbReference>
<dbReference type="PANTHER" id="PTHR36433:SF2">
    <property type="entry name" value="YXEA FAMILY PROTEIN"/>
    <property type="match status" value="1"/>
</dbReference>
<keyword evidence="1" id="KW-0472">Membrane</keyword>
<keyword evidence="3" id="KW-1185">Reference proteome</keyword>
<dbReference type="Gene3D" id="2.40.50.480">
    <property type="match status" value="1"/>
</dbReference>
<organism evidence="2 3">
    <name type="scientific">Pelagirhabdus alkalitolerans</name>
    <dbReference type="NCBI Taxonomy" id="1612202"/>
    <lineage>
        <taxon>Bacteria</taxon>
        <taxon>Bacillati</taxon>
        <taxon>Bacillota</taxon>
        <taxon>Bacilli</taxon>
        <taxon>Bacillales</taxon>
        <taxon>Bacillaceae</taxon>
        <taxon>Pelagirhabdus</taxon>
    </lineage>
</organism>
<dbReference type="AlphaFoldDB" id="A0A1G6JYP0"/>
<dbReference type="InterPro" id="IPR006542">
    <property type="entry name" value="DUF1093"/>
</dbReference>
<protein>
    <recommendedName>
        <fullName evidence="4">YxeA family protein</fullName>
    </recommendedName>
</protein>
<dbReference type="EMBL" id="FMYI01000005">
    <property type="protein sequence ID" value="SDC23525.1"/>
    <property type="molecule type" value="Genomic_DNA"/>
</dbReference>
<dbReference type="RefSeq" id="WP_090795665.1">
    <property type="nucleotide sequence ID" value="NZ_FMYI01000005.1"/>
</dbReference>
<dbReference type="STRING" id="1612202.SAMN05421734_105180"/>
<dbReference type="PANTHER" id="PTHR36433">
    <property type="entry name" value="HYPOTHETICAL CYTOSOLIC PROTEIN"/>
    <property type="match status" value="1"/>
</dbReference>
<evidence type="ECO:0000256" key="1">
    <source>
        <dbReference type="SAM" id="Phobius"/>
    </source>
</evidence>
<feature type="transmembrane region" description="Helical" evidence="1">
    <location>
        <begin position="7"/>
        <end position="25"/>
    </location>
</feature>
<evidence type="ECO:0008006" key="4">
    <source>
        <dbReference type="Google" id="ProtNLM"/>
    </source>
</evidence>
<dbReference type="OrthoDB" id="8719215at2"/>
<sequence length="111" mass="12662">MKKLGLYILGLLLFVGIILWIYSTLPAVTQVNVNPFIEEEYWYTQVDEDGIIGGENESVIYQLPAVNKDGEQKEIEFTALSQLSEGAYIQLTLKNEIVMTYEEVDEDDVPR</sequence>
<name>A0A1G6JYP0_9BACI</name>
<dbReference type="Proteomes" id="UP000242949">
    <property type="component" value="Unassembled WGS sequence"/>
</dbReference>
<keyword evidence="1" id="KW-1133">Transmembrane helix</keyword>
<reference evidence="3" key="1">
    <citation type="submission" date="2016-09" db="EMBL/GenBank/DDBJ databases">
        <authorList>
            <person name="Varghese N."/>
            <person name="Submissions S."/>
        </authorList>
    </citation>
    <scope>NUCLEOTIDE SEQUENCE [LARGE SCALE GENOMIC DNA]</scope>
    <source>
        <strain evidence="3">S5</strain>
    </source>
</reference>
<evidence type="ECO:0000313" key="2">
    <source>
        <dbReference type="EMBL" id="SDC23525.1"/>
    </source>
</evidence>